<protein>
    <submittedName>
        <fullName evidence="1">Uncharacterized protein</fullName>
    </submittedName>
</protein>
<proteinExistence type="predicted"/>
<name>A0A6A6X8N2_9PLEO</name>
<dbReference type="AlphaFoldDB" id="A0A6A6X8N2"/>
<dbReference type="Proteomes" id="UP000799757">
    <property type="component" value="Unassembled WGS sequence"/>
</dbReference>
<keyword evidence="2" id="KW-1185">Reference proteome</keyword>
<sequence>MHQATSLPGRCNSLVTTLTLMLYVNRDSNFPRFSTDFMTASTRRISHPRPLERSNRETLSGLYTSKVPRESETRFQHRRCGESFRVWFVATRSCHGSPRYPFLNCCTLSTPCL</sequence>
<gene>
    <name evidence="1" type="ORF">K505DRAFT_54726</name>
</gene>
<reference evidence="1" key="1">
    <citation type="journal article" date="2020" name="Stud. Mycol.">
        <title>101 Dothideomycetes genomes: a test case for predicting lifestyles and emergence of pathogens.</title>
        <authorList>
            <person name="Haridas S."/>
            <person name="Albert R."/>
            <person name="Binder M."/>
            <person name="Bloem J."/>
            <person name="Labutti K."/>
            <person name="Salamov A."/>
            <person name="Andreopoulos B."/>
            <person name="Baker S."/>
            <person name="Barry K."/>
            <person name="Bills G."/>
            <person name="Bluhm B."/>
            <person name="Cannon C."/>
            <person name="Castanera R."/>
            <person name="Culley D."/>
            <person name="Daum C."/>
            <person name="Ezra D."/>
            <person name="Gonzalez J."/>
            <person name="Henrissat B."/>
            <person name="Kuo A."/>
            <person name="Liang C."/>
            <person name="Lipzen A."/>
            <person name="Lutzoni F."/>
            <person name="Magnuson J."/>
            <person name="Mondo S."/>
            <person name="Nolan M."/>
            <person name="Ohm R."/>
            <person name="Pangilinan J."/>
            <person name="Park H.-J."/>
            <person name="Ramirez L."/>
            <person name="Alfaro M."/>
            <person name="Sun H."/>
            <person name="Tritt A."/>
            <person name="Yoshinaga Y."/>
            <person name="Zwiers L.-H."/>
            <person name="Turgeon B."/>
            <person name="Goodwin S."/>
            <person name="Spatafora J."/>
            <person name="Crous P."/>
            <person name="Grigoriev I."/>
        </authorList>
    </citation>
    <scope>NUCLEOTIDE SEQUENCE</scope>
    <source>
        <strain evidence="1">CBS 109.77</strain>
    </source>
</reference>
<dbReference type="EMBL" id="MU001974">
    <property type="protein sequence ID" value="KAF2792345.1"/>
    <property type="molecule type" value="Genomic_DNA"/>
</dbReference>
<accession>A0A6A6X8N2</accession>
<evidence type="ECO:0000313" key="2">
    <source>
        <dbReference type="Proteomes" id="UP000799757"/>
    </source>
</evidence>
<evidence type="ECO:0000313" key="1">
    <source>
        <dbReference type="EMBL" id="KAF2792345.1"/>
    </source>
</evidence>
<organism evidence="1 2">
    <name type="scientific">Melanomma pulvis-pyrius CBS 109.77</name>
    <dbReference type="NCBI Taxonomy" id="1314802"/>
    <lineage>
        <taxon>Eukaryota</taxon>
        <taxon>Fungi</taxon>
        <taxon>Dikarya</taxon>
        <taxon>Ascomycota</taxon>
        <taxon>Pezizomycotina</taxon>
        <taxon>Dothideomycetes</taxon>
        <taxon>Pleosporomycetidae</taxon>
        <taxon>Pleosporales</taxon>
        <taxon>Melanommataceae</taxon>
        <taxon>Melanomma</taxon>
    </lineage>
</organism>